<dbReference type="InterPro" id="IPR000843">
    <property type="entry name" value="HTH_LacI"/>
</dbReference>
<dbReference type="PANTHER" id="PTHR30146:SF109">
    <property type="entry name" value="HTH-TYPE TRANSCRIPTIONAL REGULATOR GALS"/>
    <property type="match status" value="1"/>
</dbReference>
<dbReference type="EMBL" id="CP040749">
    <property type="protein sequence ID" value="QCX40158.1"/>
    <property type="molecule type" value="Genomic_DNA"/>
</dbReference>
<gene>
    <name evidence="5" type="ORF">FF125_17525</name>
</gene>
<dbReference type="GO" id="GO:0000976">
    <property type="term" value="F:transcription cis-regulatory region binding"/>
    <property type="evidence" value="ECO:0007669"/>
    <property type="project" value="TreeGrafter"/>
</dbReference>
<dbReference type="KEGG" id="fbe:FF125_17525"/>
<dbReference type="SUPFAM" id="SSF53822">
    <property type="entry name" value="Periplasmic binding protein-like I"/>
    <property type="match status" value="1"/>
</dbReference>
<keyword evidence="2" id="KW-0238">DNA-binding</keyword>
<dbReference type="Proteomes" id="UP000306229">
    <property type="component" value="Chromosome"/>
</dbReference>
<feature type="domain" description="HTH lacI-type" evidence="4">
    <location>
        <begin position="5"/>
        <end position="59"/>
    </location>
</feature>
<evidence type="ECO:0000259" key="4">
    <source>
        <dbReference type="PROSITE" id="PS50932"/>
    </source>
</evidence>
<dbReference type="RefSeq" id="WP_138950992.1">
    <property type="nucleotide sequence ID" value="NZ_CP040749.1"/>
</dbReference>
<accession>A0A5B7TV93</accession>
<dbReference type="Pfam" id="PF00532">
    <property type="entry name" value="Peripla_BP_1"/>
    <property type="match status" value="1"/>
</dbReference>
<dbReference type="Pfam" id="PF00356">
    <property type="entry name" value="LacI"/>
    <property type="match status" value="1"/>
</dbReference>
<dbReference type="PROSITE" id="PS50932">
    <property type="entry name" value="HTH_LACI_2"/>
    <property type="match status" value="1"/>
</dbReference>
<dbReference type="CDD" id="cd01392">
    <property type="entry name" value="HTH_LacI"/>
    <property type="match status" value="1"/>
</dbReference>
<protein>
    <submittedName>
        <fullName evidence="5">LacI family transcriptional regulator</fullName>
    </submittedName>
</protein>
<keyword evidence="6" id="KW-1185">Reference proteome</keyword>
<evidence type="ECO:0000313" key="5">
    <source>
        <dbReference type="EMBL" id="QCX40158.1"/>
    </source>
</evidence>
<dbReference type="InterPro" id="IPR001761">
    <property type="entry name" value="Peripla_BP/Lac1_sug-bd_dom"/>
</dbReference>
<dbReference type="OrthoDB" id="9768806at2"/>
<dbReference type="GO" id="GO:0003700">
    <property type="term" value="F:DNA-binding transcription factor activity"/>
    <property type="evidence" value="ECO:0007669"/>
    <property type="project" value="TreeGrafter"/>
</dbReference>
<reference evidence="5 6" key="1">
    <citation type="submission" date="2019-05" db="EMBL/GenBank/DDBJ databases">
        <title>Algicella ahnfeltiae gen. nov., sp. nov., a novel marine bacterium of the family Flavobacteriaceae isolated from a red alga.</title>
        <authorList>
            <person name="Nedashkovskaya O.I."/>
            <person name="Kukhlevskiy A.D."/>
            <person name="Kim S.-G."/>
            <person name="Zhukova N.V."/>
            <person name="Mikhailov V.V."/>
        </authorList>
    </citation>
    <scope>NUCLEOTIDE SEQUENCE [LARGE SCALE GENOMIC DNA]</scope>
    <source>
        <strain evidence="5 6">10Alg115</strain>
    </source>
</reference>
<dbReference type="CDD" id="cd06267">
    <property type="entry name" value="PBP1_LacI_sugar_binding-like"/>
    <property type="match status" value="1"/>
</dbReference>
<evidence type="ECO:0000256" key="1">
    <source>
        <dbReference type="ARBA" id="ARBA00023015"/>
    </source>
</evidence>
<evidence type="ECO:0000256" key="2">
    <source>
        <dbReference type="ARBA" id="ARBA00023125"/>
    </source>
</evidence>
<name>A0A5B7TV93_9FLAO</name>
<dbReference type="AlphaFoldDB" id="A0A5B7TV93"/>
<dbReference type="Gene3D" id="3.40.50.2300">
    <property type="match status" value="2"/>
</dbReference>
<dbReference type="SMART" id="SM00354">
    <property type="entry name" value="HTH_LACI"/>
    <property type="match status" value="1"/>
</dbReference>
<proteinExistence type="predicted"/>
<sequence length="343" mass="38651">MKAKITLKDIAKELEVSTSTVSKALNDSNEISLELREKIKAFADFYHYRPNMTALKLRNKKTMIIGVIIPEIVHHFFSEIISGIEKMANGRSYNVMVCVSSESYEKEKLNLAMLSNGSVDGVLVSIAKETLELGNFDHFKELADYNIPLVLFDRVSNEVNCDKIVVDDEGAGYKATNYLMDIGRKRICILSTPDHVNVGALRSLGYKKAIEERGGEVDDRLLFRVNDKTDLYLQIQTYLNSLEVWPDAIIGVNEIFAAIAMKVAKEKKYKIPEDVAIIGFTDGLISQFSTPAMSAIVQHGFMMGEQATAMLLDRIQNKEPEINYEYKVISTDLKIRESTEKIE</sequence>
<dbReference type="InterPro" id="IPR028082">
    <property type="entry name" value="Peripla_BP_I"/>
</dbReference>
<dbReference type="Gene3D" id="1.10.260.40">
    <property type="entry name" value="lambda repressor-like DNA-binding domains"/>
    <property type="match status" value="1"/>
</dbReference>
<dbReference type="PANTHER" id="PTHR30146">
    <property type="entry name" value="LACI-RELATED TRANSCRIPTIONAL REPRESSOR"/>
    <property type="match status" value="1"/>
</dbReference>
<evidence type="ECO:0000313" key="6">
    <source>
        <dbReference type="Proteomes" id="UP000306229"/>
    </source>
</evidence>
<keyword evidence="3" id="KW-0804">Transcription</keyword>
<dbReference type="InterPro" id="IPR010982">
    <property type="entry name" value="Lambda_DNA-bd_dom_sf"/>
</dbReference>
<keyword evidence="1" id="KW-0805">Transcription regulation</keyword>
<dbReference type="SUPFAM" id="SSF47413">
    <property type="entry name" value="lambda repressor-like DNA-binding domains"/>
    <property type="match status" value="1"/>
</dbReference>
<organism evidence="5 6">
    <name type="scientific">Aureibaculum algae</name>
    <dbReference type="NCBI Taxonomy" id="2584122"/>
    <lineage>
        <taxon>Bacteria</taxon>
        <taxon>Pseudomonadati</taxon>
        <taxon>Bacteroidota</taxon>
        <taxon>Flavobacteriia</taxon>
        <taxon>Flavobacteriales</taxon>
        <taxon>Flavobacteriaceae</taxon>
        <taxon>Aureibaculum</taxon>
    </lineage>
</organism>
<evidence type="ECO:0000256" key="3">
    <source>
        <dbReference type="ARBA" id="ARBA00023163"/>
    </source>
</evidence>